<protein>
    <submittedName>
        <fullName evidence="1">Uncharacterized protein</fullName>
    </submittedName>
</protein>
<dbReference type="HOGENOM" id="CLU_2231095_0_0_10"/>
<name>A0A0E2B2F7_BACFG</name>
<sequence>MQILNFKNMLAIKDLTLGDVSGTWSDNIYILIVNEHLKTVEVYKTVESEPFISEPLCMEHLLRGDKLTYNTMKLSKSVLIWGITESNGNNCIFDFGKGHIEMVKS</sequence>
<dbReference type="PATRIC" id="fig|997883.3.peg.2720"/>
<dbReference type="AlphaFoldDB" id="A0A0E2B2F7"/>
<accession>A0A0E2B2F7</accession>
<reference evidence="1 2" key="1">
    <citation type="submission" date="2012-02" db="EMBL/GenBank/DDBJ databases">
        <title>The Genome Sequence of Bacteroides fragilis CL07T12C05.</title>
        <authorList>
            <consortium name="The Broad Institute Genome Sequencing Platform"/>
            <person name="Earl A."/>
            <person name="Ward D."/>
            <person name="Feldgarden M."/>
            <person name="Gevers D."/>
            <person name="Zitomersky N.L."/>
            <person name="Coyne M.J."/>
            <person name="Comstock L.E."/>
            <person name="Young S.K."/>
            <person name="Zeng Q."/>
            <person name="Gargeya S."/>
            <person name="Fitzgerald M."/>
            <person name="Haas B."/>
            <person name="Abouelleil A."/>
            <person name="Alvarado L."/>
            <person name="Arachchi H.M."/>
            <person name="Berlin A."/>
            <person name="Chapman S.B."/>
            <person name="Gearin G."/>
            <person name="Goldberg J."/>
            <person name="Griggs A."/>
            <person name="Gujja S."/>
            <person name="Hansen M."/>
            <person name="Heiman D."/>
            <person name="Howarth C."/>
            <person name="Larimer J."/>
            <person name="Lui A."/>
            <person name="MacDonald P.J.P."/>
            <person name="McCowen C."/>
            <person name="Montmayeur A."/>
            <person name="Murphy C."/>
            <person name="Neiman D."/>
            <person name="Pearson M."/>
            <person name="Priest M."/>
            <person name="Roberts A."/>
            <person name="Saif S."/>
            <person name="Shea T."/>
            <person name="Sisk P."/>
            <person name="Stolte C."/>
            <person name="Sykes S."/>
            <person name="Wortman J."/>
            <person name="Nusbaum C."/>
            <person name="Birren B."/>
        </authorList>
    </citation>
    <scope>NUCLEOTIDE SEQUENCE [LARGE SCALE GENOMIC DNA]</scope>
    <source>
        <strain evidence="1 2">CL07T12C05</strain>
    </source>
</reference>
<dbReference type="Proteomes" id="UP000003879">
    <property type="component" value="Unassembled WGS sequence"/>
</dbReference>
<dbReference type="EMBL" id="AGXN01000012">
    <property type="protein sequence ID" value="EIY96726.1"/>
    <property type="molecule type" value="Genomic_DNA"/>
</dbReference>
<gene>
    <name evidence="1" type="ORF">HMPREF1056_02614</name>
</gene>
<proteinExistence type="predicted"/>
<organism evidence="1 2">
    <name type="scientific">Bacteroides fragilis CL07T12C05</name>
    <dbReference type="NCBI Taxonomy" id="997883"/>
    <lineage>
        <taxon>Bacteria</taxon>
        <taxon>Pseudomonadati</taxon>
        <taxon>Bacteroidota</taxon>
        <taxon>Bacteroidia</taxon>
        <taxon>Bacteroidales</taxon>
        <taxon>Bacteroidaceae</taxon>
        <taxon>Bacteroides</taxon>
    </lineage>
</organism>
<evidence type="ECO:0000313" key="1">
    <source>
        <dbReference type="EMBL" id="EIY96726.1"/>
    </source>
</evidence>
<evidence type="ECO:0000313" key="2">
    <source>
        <dbReference type="Proteomes" id="UP000003879"/>
    </source>
</evidence>
<comment type="caution">
    <text evidence="1">The sequence shown here is derived from an EMBL/GenBank/DDBJ whole genome shotgun (WGS) entry which is preliminary data.</text>
</comment>